<feature type="domain" description="HTH tetR-type" evidence="3">
    <location>
        <begin position="12"/>
        <end position="72"/>
    </location>
</feature>
<protein>
    <submittedName>
        <fullName evidence="4">TetR family transcriptional regulator</fullName>
    </submittedName>
</protein>
<reference evidence="4 5" key="1">
    <citation type="submission" date="2018-01" db="EMBL/GenBank/DDBJ databases">
        <title>Whole genome sequencing of Histamine producing bacteria.</title>
        <authorList>
            <person name="Butler K."/>
        </authorList>
    </citation>
    <scope>NUCLEOTIDE SEQUENCE [LARGE SCALE GENOMIC DNA]</scope>
    <source>
        <strain evidence="4 5">DSM 24669</strain>
    </source>
</reference>
<dbReference type="InterPro" id="IPR009057">
    <property type="entry name" value="Homeodomain-like_sf"/>
</dbReference>
<evidence type="ECO:0000256" key="1">
    <source>
        <dbReference type="ARBA" id="ARBA00023125"/>
    </source>
</evidence>
<dbReference type="PANTHER" id="PTHR43479:SF11">
    <property type="entry name" value="ACREF_ENVCD OPERON REPRESSOR-RELATED"/>
    <property type="match status" value="1"/>
</dbReference>
<dbReference type="OrthoDB" id="9151800at2"/>
<dbReference type="Proteomes" id="UP000240481">
    <property type="component" value="Unassembled WGS sequence"/>
</dbReference>
<gene>
    <name evidence="4" type="ORF">C9I94_20090</name>
</gene>
<sequence length="213" mass="24470">MAGKAGRPVGDSDARERLIIEARKLFVVLPYSKVSTRMIASRADVNVALIRYYFENKAGLYQTMMHETMEPIQAQMRVVMEKGDFDSIGEFMRTYYRIMAPNPDMPKLMSRAMMLAPDDPQRQMMEKMIRDIARPATDMMFTKLQQNGQLNPGMDPEKARMTFISLMVFPFLIPPAMLEIHGIEMTESYLFELAEHNVKVLTQGIFNQKGEAQ</sequence>
<keyword evidence="5" id="KW-1185">Reference proteome</keyword>
<comment type="caution">
    <text evidence="4">The sequence shown here is derived from an EMBL/GenBank/DDBJ whole genome shotgun (WGS) entry which is preliminary data.</text>
</comment>
<evidence type="ECO:0000313" key="4">
    <source>
        <dbReference type="EMBL" id="PSW22499.1"/>
    </source>
</evidence>
<dbReference type="SUPFAM" id="SSF48498">
    <property type="entry name" value="Tetracyclin repressor-like, C-terminal domain"/>
    <property type="match status" value="1"/>
</dbReference>
<dbReference type="RefSeq" id="WP_107303025.1">
    <property type="nucleotide sequence ID" value="NZ_AP024852.1"/>
</dbReference>
<keyword evidence="1 2" id="KW-0238">DNA-binding</keyword>
<dbReference type="PANTHER" id="PTHR43479">
    <property type="entry name" value="ACREF/ENVCD OPERON REPRESSOR-RELATED"/>
    <property type="match status" value="1"/>
</dbReference>
<dbReference type="InterPro" id="IPR050624">
    <property type="entry name" value="HTH-type_Tx_Regulator"/>
</dbReference>
<dbReference type="EMBL" id="PYLZ01000013">
    <property type="protein sequence ID" value="PSW22499.1"/>
    <property type="molecule type" value="Genomic_DNA"/>
</dbReference>
<accession>A0A2T3P1Z3</accession>
<name>A0A2T3P1Z3_9GAMM</name>
<evidence type="ECO:0000259" key="3">
    <source>
        <dbReference type="PROSITE" id="PS50977"/>
    </source>
</evidence>
<dbReference type="InterPro" id="IPR036271">
    <property type="entry name" value="Tet_transcr_reg_TetR-rel_C_sf"/>
</dbReference>
<dbReference type="AlphaFoldDB" id="A0A2T3P1Z3"/>
<feature type="DNA-binding region" description="H-T-H motif" evidence="2">
    <location>
        <begin position="35"/>
        <end position="54"/>
    </location>
</feature>
<dbReference type="Gene3D" id="1.10.357.10">
    <property type="entry name" value="Tetracycline Repressor, domain 2"/>
    <property type="match status" value="1"/>
</dbReference>
<dbReference type="Pfam" id="PF00440">
    <property type="entry name" value="TetR_N"/>
    <property type="match status" value="1"/>
</dbReference>
<dbReference type="PROSITE" id="PS50977">
    <property type="entry name" value="HTH_TETR_2"/>
    <property type="match status" value="1"/>
</dbReference>
<organism evidence="4 5">
    <name type="scientific">Photobacterium swingsii</name>
    <dbReference type="NCBI Taxonomy" id="680026"/>
    <lineage>
        <taxon>Bacteria</taxon>
        <taxon>Pseudomonadati</taxon>
        <taxon>Pseudomonadota</taxon>
        <taxon>Gammaproteobacteria</taxon>
        <taxon>Vibrionales</taxon>
        <taxon>Vibrionaceae</taxon>
        <taxon>Photobacterium</taxon>
    </lineage>
</organism>
<dbReference type="InterPro" id="IPR001647">
    <property type="entry name" value="HTH_TetR"/>
</dbReference>
<proteinExistence type="predicted"/>
<dbReference type="GO" id="GO:0003677">
    <property type="term" value="F:DNA binding"/>
    <property type="evidence" value="ECO:0007669"/>
    <property type="project" value="UniProtKB-UniRule"/>
</dbReference>
<evidence type="ECO:0000256" key="2">
    <source>
        <dbReference type="PROSITE-ProRule" id="PRU00335"/>
    </source>
</evidence>
<evidence type="ECO:0000313" key="5">
    <source>
        <dbReference type="Proteomes" id="UP000240481"/>
    </source>
</evidence>
<dbReference type="SUPFAM" id="SSF46689">
    <property type="entry name" value="Homeodomain-like"/>
    <property type="match status" value="1"/>
</dbReference>